<evidence type="ECO:0000256" key="9">
    <source>
        <dbReference type="ARBA" id="ARBA00023053"/>
    </source>
</evidence>
<dbReference type="PANTHER" id="PTHR10110">
    <property type="entry name" value="SODIUM/HYDROGEN EXCHANGER"/>
    <property type="match status" value="1"/>
</dbReference>
<feature type="transmembrane region" description="Helical" evidence="14">
    <location>
        <begin position="308"/>
        <end position="330"/>
    </location>
</feature>
<dbReference type="Proteomes" id="UP000472265">
    <property type="component" value="Chromosome 13"/>
</dbReference>
<evidence type="ECO:0000256" key="11">
    <source>
        <dbReference type="ARBA" id="ARBA00023136"/>
    </source>
</evidence>
<dbReference type="GO" id="GO:0015385">
    <property type="term" value="F:sodium:proton antiporter activity"/>
    <property type="evidence" value="ECO:0007669"/>
    <property type="project" value="InterPro"/>
</dbReference>
<evidence type="ECO:0000256" key="6">
    <source>
        <dbReference type="ARBA" id="ARBA00022692"/>
    </source>
</evidence>
<keyword evidence="6 13" id="KW-0812">Transmembrane</keyword>
<keyword evidence="4 13" id="KW-0813">Transport</keyword>
<reference evidence="17" key="1">
    <citation type="submission" date="2021-04" db="EMBL/GenBank/DDBJ databases">
        <authorList>
            <consortium name="Wellcome Sanger Institute Data Sharing"/>
        </authorList>
    </citation>
    <scope>NUCLEOTIDE SEQUENCE [LARGE SCALE GENOMIC DNA]</scope>
</reference>
<dbReference type="Ensembl" id="ENSSAUT00010024611.1">
    <property type="protein sequence ID" value="ENSSAUP00010023328.1"/>
    <property type="gene ID" value="ENSSAUG00010009854.1"/>
</dbReference>
<dbReference type="InterPro" id="IPR006153">
    <property type="entry name" value="Cation/H_exchanger_TM"/>
</dbReference>
<feature type="domain" description="Cation/H+ exchanger transmembrane" evidence="16">
    <location>
        <begin position="68"/>
        <end position="512"/>
    </location>
</feature>
<evidence type="ECO:0000256" key="13">
    <source>
        <dbReference type="RuleBase" id="RU003722"/>
    </source>
</evidence>
<dbReference type="PRINTS" id="PR01084">
    <property type="entry name" value="NAHEXCHNGR"/>
</dbReference>
<dbReference type="PANTHER" id="PTHR10110:SF153">
    <property type="entry name" value="SODIUM_HYDROGEN EXCHANGER"/>
    <property type="match status" value="1"/>
</dbReference>
<dbReference type="InterPro" id="IPR018422">
    <property type="entry name" value="Cation/H_exchanger_CPA1"/>
</dbReference>
<evidence type="ECO:0000256" key="7">
    <source>
        <dbReference type="ARBA" id="ARBA00022753"/>
    </source>
</evidence>
<keyword evidence="8 14" id="KW-1133">Transmembrane helix</keyword>
<keyword evidence="7" id="KW-0967">Endosome</keyword>
<comment type="similarity">
    <text evidence="3 13">Belongs to the monovalent cation:proton antiporter 1 (CPA1) transporter (TC 2.A.36) family.</text>
</comment>
<keyword evidence="12 13" id="KW-0739">Sodium transport</keyword>
<feature type="transmembrane region" description="Helical" evidence="14">
    <location>
        <begin position="490"/>
        <end position="512"/>
    </location>
</feature>
<dbReference type="InterPro" id="IPR004709">
    <property type="entry name" value="NaH_exchanger"/>
</dbReference>
<organism evidence="17 18">
    <name type="scientific">Sparus aurata</name>
    <name type="common">Gilthead sea bream</name>
    <dbReference type="NCBI Taxonomy" id="8175"/>
    <lineage>
        <taxon>Eukaryota</taxon>
        <taxon>Metazoa</taxon>
        <taxon>Chordata</taxon>
        <taxon>Craniata</taxon>
        <taxon>Vertebrata</taxon>
        <taxon>Euteleostomi</taxon>
        <taxon>Actinopterygii</taxon>
        <taxon>Neopterygii</taxon>
        <taxon>Teleostei</taxon>
        <taxon>Neoteleostei</taxon>
        <taxon>Acanthomorphata</taxon>
        <taxon>Eupercaria</taxon>
        <taxon>Spariformes</taxon>
        <taxon>Sparidae</taxon>
        <taxon>Sparus</taxon>
    </lineage>
</organism>
<keyword evidence="15" id="KW-0732">Signal</keyword>
<dbReference type="GeneTree" id="ENSGT00940000153460"/>
<feature type="transmembrane region" description="Helical" evidence="14">
    <location>
        <begin position="422"/>
        <end position="441"/>
    </location>
</feature>
<keyword evidence="13" id="KW-0050">Antiport</keyword>
<feature type="chain" id="PRO_5025341713" description="Sodium/hydrogen exchanger" evidence="15">
    <location>
        <begin position="34"/>
        <end position="632"/>
    </location>
</feature>
<dbReference type="InterPro" id="IPR002090">
    <property type="entry name" value="NHE-6/7/9"/>
</dbReference>
<evidence type="ECO:0000256" key="15">
    <source>
        <dbReference type="SAM" id="SignalP"/>
    </source>
</evidence>
<evidence type="ECO:0000256" key="3">
    <source>
        <dbReference type="ARBA" id="ARBA00007367"/>
    </source>
</evidence>
<feature type="transmembrane region" description="Helical" evidence="14">
    <location>
        <begin position="166"/>
        <end position="183"/>
    </location>
</feature>
<name>A0A671V984_SPAAU</name>
<dbReference type="GO" id="GO:0015386">
    <property type="term" value="F:potassium:proton antiporter activity"/>
    <property type="evidence" value="ECO:0007669"/>
    <property type="project" value="TreeGrafter"/>
</dbReference>
<dbReference type="GO" id="GO:0098719">
    <property type="term" value="P:sodium ion import across plasma membrane"/>
    <property type="evidence" value="ECO:0007669"/>
    <property type="project" value="TreeGrafter"/>
</dbReference>
<evidence type="ECO:0000259" key="16">
    <source>
        <dbReference type="Pfam" id="PF00999"/>
    </source>
</evidence>
<dbReference type="GO" id="GO:0055038">
    <property type="term" value="C:recycling endosome membrane"/>
    <property type="evidence" value="ECO:0007669"/>
    <property type="project" value="UniProtKB-SubCell"/>
</dbReference>
<feature type="transmembrane region" description="Helical" evidence="14">
    <location>
        <begin position="237"/>
        <end position="255"/>
    </location>
</feature>
<feature type="transmembrane region" description="Helical" evidence="14">
    <location>
        <begin position="57"/>
        <end position="75"/>
    </location>
</feature>
<evidence type="ECO:0000256" key="4">
    <source>
        <dbReference type="ARBA" id="ARBA00022448"/>
    </source>
</evidence>
<dbReference type="GO" id="GO:0005886">
    <property type="term" value="C:plasma membrane"/>
    <property type="evidence" value="ECO:0007669"/>
    <property type="project" value="UniProtKB-SubCell"/>
</dbReference>
<evidence type="ECO:0000256" key="2">
    <source>
        <dbReference type="ARBA" id="ARBA00004651"/>
    </source>
</evidence>
<protein>
    <recommendedName>
        <fullName evidence="13">Sodium/hydrogen exchanger</fullName>
    </recommendedName>
</protein>
<feature type="transmembrane region" description="Helical" evidence="14">
    <location>
        <begin position="395"/>
        <end position="415"/>
    </location>
</feature>
<evidence type="ECO:0000256" key="8">
    <source>
        <dbReference type="ARBA" id="ARBA00022989"/>
    </source>
</evidence>
<proteinExistence type="inferred from homology"/>
<evidence type="ECO:0000313" key="17">
    <source>
        <dbReference type="Ensembl" id="ENSSAUP00010023328.1"/>
    </source>
</evidence>
<dbReference type="Pfam" id="PF00999">
    <property type="entry name" value="Na_H_Exchanger"/>
    <property type="match status" value="1"/>
</dbReference>
<dbReference type="AlphaFoldDB" id="A0A671V984"/>
<evidence type="ECO:0000256" key="14">
    <source>
        <dbReference type="SAM" id="Phobius"/>
    </source>
</evidence>
<dbReference type="PRINTS" id="PR01088">
    <property type="entry name" value="NAHEXCHNGR6"/>
</dbReference>
<gene>
    <name evidence="17" type="primary">LOC115594477</name>
</gene>
<feature type="signal peptide" evidence="15">
    <location>
        <begin position="1"/>
        <end position="33"/>
    </location>
</feature>
<dbReference type="NCBIfam" id="TIGR00840">
    <property type="entry name" value="b_cpa1"/>
    <property type="match status" value="1"/>
</dbReference>
<reference evidence="17" key="2">
    <citation type="submission" date="2025-08" db="UniProtKB">
        <authorList>
            <consortium name="Ensembl"/>
        </authorList>
    </citation>
    <scope>IDENTIFICATION</scope>
</reference>
<feature type="transmembrane region" description="Helical" evidence="14">
    <location>
        <begin position="342"/>
        <end position="375"/>
    </location>
</feature>
<accession>A0A671V984</accession>
<dbReference type="GO" id="GO:0051453">
    <property type="term" value="P:regulation of intracellular pH"/>
    <property type="evidence" value="ECO:0007669"/>
    <property type="project" value="TreeGrafter"/>
</dbReference>
<keyword evidence="5" id="KW-1003">Cell membrane</keyword>
<evidence type="ECO:0000256" key="10">
    <source>
        <dbReference type="ARBA" id="ARBA00023065"/>
    </source>
</evidence>
<dbReference type="Gene3D" id="6.10.140.1330">
    <property type="match status" value="1"/>
</dbReference>
<evidence type="ECO:0000256" key="12">
    <source>
        <dbReference type="ARBA" id="ARBA00023201"/>
    </source>
</evidence>
<evidence type="ECO:0000256" key="1">
    <source>
        <dbReference type="ARBA" id="ARBA00004195"/>
    </source>
</evidence>
<feature type="transmembrane region" description="Helical" evidence="14">
    <location>
        <begin position="195"/>
        <end position="217"/>
    </location>
</feature>
<keyword evidence="11 14" id="KW-0472">Membrane</keyword>
<keyword evidence="10 13" id="KW-0406">Ion transport</keyword>
<reference evidence="17" key="3">
    <citation type="submission" date="2025-09" db="UniProtKB">
        <authorList>
            <consortium name="Ensembl"/>
        </authorList>
    </citation>
    <scope>IDENTIFICATION</scope>
</reference>
<sequence>MGLLPRRSPDVNPSKALLSLPFLLTFLLVGSRGESNAMDNVATERMAEESHRQDSANLLIFIMLLTLTILTIWLFKHRRFRFLHETGLAMIYGLLVGVILRFGVHVPQSMSDVILSCAVNASPATLLVNVSGRFYEYTLKGEVSRGKGHQVQDDEMLRKVTFDPEVFFNILLPPIIFHAGYSLKRRHFFRNIGSILAYAFMGTVISCFVIGLIMYGFVSFMKVIGQLGGDFFFTDCLFFGAIVSATDPVTVLAIFNELKVDVDLYALLFGESVLNDAVAIVLSSSIVAYQPAGDNSHSFEAMALLKSFGIFLGVFSGSFALGVATGVMTFTKLRDFPLLETALFFLMSWSTFLLAEACGFTGVVAVLFCGITQAHYTFNNLSPESQDRSKQLFELLNFLAENFIFSYMGLTLFSFQSHVFNPLFIIGAFIAVFLGRAANIYPLSFLLNLGRKNKIGSNFQHVMMFAGLRGAMTFALSIRDTATYARQMMFSTTLLIVFFTVWVCGGGTMPMLSFMSIPVGVDSDQDTSRRNTKHESAWPFRIWYNFDRNYLKPLLTHSGPPLTATLPACCGPLARCLTSPQAYEPDVQLLHHLKYIYTYIYRRLVSVVSLIFGFLDQFSFEIYVTQQTCIHH</sequence>
<keyword evidence="18" id="KW-1185">Reference proteome</keyword>
<comment type="subcellular location">
    <subcellularLocation>
        <location evidence="2">Cell membrane</location>
        <topology evidence="2">Multi-pass membrane protein</topology>
    </subcellularLocation>
    <subcellularLocation>
        <location evidence="1">Recycling endosome membrane</location>
        <topology evidence="1">Multi-pass membrane protein</topology>
    </subcellularLocation>
</comment>
<evidence type="ECO:0000256" key="5">
    <source>
        <dbReference type="ARBA" id="ARBA00022475"/>
    </source>
</evidence>
<keyword evidence="9" id="KW-0915">Sodium</keyword>
<feature type="transmembrane region" description="Helical" evidence="14">
    <location>
        <begin position="87"/>
        <end position="104"/>
    </location>
</feature>
<evidence type="ECO:0000313" key="18">
    <source>
        <dbReference type="Proteomes" id="UP000472265"/>
    </source>
</evidence>